<gene>
    <name evidence="2" type="ORF">SAMN06295879_2459</name>
</gene>
<name>A0A1T4Y860_9MICO</name>
<evidence type="ECO:0000256" key="1">
    <source>
        <dbReference type="SAM" id="Phobius"/>
    </source>
</evidence>
<keyword evidence="1" id="KW-0812">Transmembrane</keyword>
<proteinExistence type="predicted"/>
<evidence type="ECO:0000313" key="2">
    <source>
        <dbReference type="EMBL" id="SKA97863.1"/>
    </source>
</evidence>
<dbReference type="RefSeq" id="WP_078714658.1">
    <property type="nucleotide sequence ID" value="NZ_FUYG01000006.1"/>
</dbReference>
<protein>
    <submittedName>
        <fullName evidence="2">Uncharacterized membrane protein YhaH, DUF805 family</fullName>
    </submittedName>
</protein>
<keyword evidence="1" id="KW-0472">Membrane</keyword>
<dbReference type="InterPro" id="IPR008523">
    <property type="entry name" value="DUF805"/>
</dbReference>
<dbReference type="GO" id="GO:0016020">
    <property type="term" value="C:membrane"/>
    <property type="evidence" value="ECO:0007669"/>
    <property type="project" value="InterPro"/>
</dbReference>
<evidence type="ECO:0000313" key="3">
    <source>
        <dbReference type="Proteomes" id="UP000189735"/>
    </source>
</evidence>
<keyword evidence="1" id="KW-1133">Transmembrane helix</keyword>
<feature type="transmembrane region" description="Helical" evidence="1">
    <location>
        <begin position="107"/>
        <end position="125"/>
    </location>
</feature>
<feature type="transmembrane region" description="Helical" evidence="1">
    <location>
        <begin position="76"/>
        <end position="95"/>
    </location>
</feature>
<sequence length="141" mass="15471">MSFTTTPPRMSFGAAISTGFRKYADFAGRAGVAEFWWFILFIVLVNAGAQVLDGMLPVPVHSLGWTHWRGYGSSDGPLTTLWALGTLVPVLAVAVRRLRDGGNRWTQLFWLLLPIVGLILTAIRMCDPSKPEVSNQDAPVI</sequence>
<dbReference type="Pfam" id="PF05656">
    <property type="entry name" value="DUF805"/>
    <property type="match status" value="1"/>
</dbReference>
<dbReference type="AlphaFoldDB" id="A0A1T4Y860"/>
<feature type="transmembrane region" description="Helical" evidence="1">
    <location>
        <begin position="35"/>
        <end position="56"/>
    </location>
</feature>
<reference evidence="3" key="1">
    <citation type="submission" date="2017-02" db="EMBL/GenBank/DDBJ databases">
        <authorList>
            <person name="Varghese N."/>
            <person name="Submissions S."/>
        </authorList>
    </citation>
    <scope>NUCLEOTIDE SEQUENCE [LARGE SCALE GENOMIC DNA]</scope>
    <source>
        <strain evidence="3">VKM Ac-2052</strain>
    </source>
</reference>
<organism evidence="2 3">
    <name type="scientific">Agreia bicolorata</name>
    <dbReference type="NCBI Taxonomy" id="110935"/>
    <lineage>
        <taxon>Bacteria</taxon>
        <taxon>Bacillati</taxon>
        <taxon>Actinomycetota</taxon>
        <taxon>Actinomycetes</taxon>
        <taxon>Micrococcales</taxon>
        <taxon>Microbacteriaceae</taxon>
        <taxon>Agreia</taxon>
    </lineage>
</organism>
<dbReference type="Proteomes" id="UP000189735">
    <property type="component" value="Unassembled WGS sequence"/>
</dbReference>
<dbReference type="EMBL" id="FUYG01000006">
    <property type="protein sequence ID" value="SKA97863.1"/>
    <property type="molecule type" value="Genomic_DNA"/>
</dbReference>
<accession>A0A1T4Y860</accession>